<dbReference type="OrthoDB" id="3932796at2759"/>
<keyword evidence="3" id="KW-1185">Reference proteome</keyword>
<gene>
    <name evidence="2" type="ORF">EKO04_007046</name>
</gene>
<name>A0A8H7J1G6_9PLEO</name>
<protein>
    <submittedName>
        <fullName evidence="2">Uncharacterized protein</fullName>
    </submittedName>
</protein>
<dbReference type="EMBL" id="RZGK01000012">
    <property type="protein sequence ID" value="KAF9695084.1"/>
    <property type="molecule type" value="Genomic_DNA"/>
</dbReference>
<evidence type="ECO:0000256" key="1">
    <source>
        <dbReference type="SAM" id="MobiDB-lite"/>
    </source>
</evidence>
<accession>A0A8H7J1G6</accession>
<organism evidence="2 3">
    <name type="scientific">Ascochyta lentis</name>
    <dbReference type="NCBI Taxonomy" id="205686"/>
    <lineage>
        <taxon>Eukaryota</taxon>
        <taxon>Fungi</taxon>
        <taxon>Dikarya</taxon>
        <taxon>Ascomycota</taxon>
        <taxon>Pezizomycotina</taxon>
        <taxon>Dothideomycetes</taxon>
        <taxon>Pleosporomycetidae</taxon>
        <taxon>Pleosporales</taxon>
        <taxon>Pleosporineae</taxon>
        <taxon>Didymellaceae</taxon>
        <taxon>Ascochyta</taxon>
    </lineage>
</organism>
<dbReference type="Proteomes" id="UP000651452">
    <property type="component" value="Unassembled WGS sequence"/>
</dbReference>
<reference evidence="2" key="1">
    <citation type="submission" date="2018-12" db="EMBL/GenBank/DDBJ databases">
        <authorList>
            <person name="Syme R.A."/>
            <person name="Farfan-Caceres L."/>
            <person name="Lichtenzveig J."/>
        </authorList>
    </citation>
    <scope>NUCLEOTIDE SEQUENCE</scope>
    <source>
        <strain evidence="2">Al4</strain>
    </source>
</reference>
<sequence length="253" mass="28334">MGDSKFQIEETHKTRIVDEQEWISSWLRDADGEEGDRDVVDAGNFGEVEPVTPPRRPAQLLYYDEISPTSTSFSRGSVFDTPEVSGNPGTGEDPFCDDISGITSVLNLEAGKGQDNSEIVGEDYNNFEIKSFASYDPPSEIDEDLTHSINNTCKALTDTAALPIDPRKPRITWITSCTQCTLADLPCSRTTPCCSRCKRNGQANVCLLHRRKFRDEIERSESEACTKPVLLKLKGDDESHWREKLRLADEVRL</sequence>
<comment type="caution">
    <text evidence="2">The sequence shown here is derived from an EMBL/GenBank/DDBJ whole genome shotgun (WGS) entry which is preliminary data.</text>
</comment>
<dbReference type="AlphaFoldDB" id="A0A8H7J1G6"/>
<evidence type="ECO:0000313" key="3">
    <source>
        <dbReference type="Proteomes" id="UP000651452"/>
    </source>
</evidence>
<evidence type="ECO:0000313" key="2">
    <source>
        <dbReference type="EMBL" id="KAF9695084.1"/>
    </source>
</evidence>
<feature type="region of interest" description="Disordered" evidence="1">
    <location>
        <begin position="33"/>
        <end position="53"/>
    </location>
</feature>
<proteinExistence type="predicted"/>
<reference evidence="2" key="2">
    <citation type="submission" date="2020-09" db="EMBL/GenBank/DDBJ databases">
        <title>Reference genome assembly for Australian Ascochyta lentis isolate Al4.</title>
        <authorList>
            <person name="Lee R.C."/>
            <person name="Farfan-Caceres L.M."/>
            <person name="Debler J.W."/>
            <person name="Williams A.H."/>
            <person name="Henares B.M."/>
        </authorList>
    </citation>
    <scope>NUCLEOTIDE SEQUENCE</scope>
    <source>
        <strain evidence="2">Al4</strain>
    </source>
</reference>